<evidence type="ECO:0000313" key="3">
    <source>
        <dbReference type="Proteomes" id="UP000265520"/>
    </source>
</evidence>
<name>A0A392QRJ6_9FABA</name>
<reference evidence="2 3" key="1">
    <citation type="journal article" date="2018" name="Front. Plant Sci.">
        <title>Red Clover (Trifolium pratense) and Zigzag Clover (T. medium) - A Picture of Genomic Similarities and Differences.</title>
        <authorList>
            <person name="Dluhosova J."/>
            <person name="Istvanek J."/>
            <person name="Nedelnik J."/>
            <person name="Repkova J."/>
        </authorList>
    </citation>
    <scope>NUCLEOTIDE SEQUENCE [LARGE SCALE GENOMIC DNA]</scope>
    <source>
        <strain evidence="3">cv. 10/8</strain>
        <tissue evidence="2">Leaf</tissue>
    </source>
</reference>
<dbReference type="EMBL" id="LXQA010156822">
    <property type="protein sequence ID" value="MCI27013.1"/>
    <property type="molecule type" value="Genomic_DNA"/>
</dbReference>
<feature type="non-terminal residue" evidence="2">
    <location>
        <position position="1"/>
    </location>
</feature>
<evidence type="ECO:0000313" key="2">
    <source>
        <dbReference type="EMBL" id="MCI27013.1"/>
    </source>
</evidence>
<dbReference type="Proteomes" id="UP000265520">
    <property type="component" value="Unassembled WGS sequence"/>
</dbReference>
<proteinExistence type="predicted"/>
<feature type="region of interest" description="Disordered" evidence="1">
    <location>
        <begin position="1"/>
        <end position="45"/>
    </location>
</feature>
<feature type="compositionally biased region" description="Polar residues" evidence="1">
    <location>
        <begin position="1"/>
        <end position="25"/>
    </location>
</feature>
<protein>
    <submittedName>
        <fullName evidence="2">Uncharacterized protein</fullName>
    </submittedName>
</protein>
<keyword evidence="3" id="KW-1185">Reference proteome</keyword>
<organism evidence="2 3">
    <name type="scientific">Trifolium medium</name>
    <dbReference type="NCBI Taxonomy" id="97028"/>
    <lineage>
        <taxon>Eukaryota</taxon>
        <taxon>Viridiplantae</taxon>
        <taxon>Streptophyta</taxon>
        <taxon>Embryophyta</taxon>
        <taxon>Tracheophyta</taxon>
        <taxon>Spermatophyta</taxon>
        <taxon>Magnoliopsida</taxon>
        <taxon>eudicotyledons</taxon>
        <taxon>Gunneridae</taxon>
        <taxon>Pentapetalae</taxon>
        <taxon>rosids</taxon>
        <taxon>fabids</taxon>
        <taxon>Fabales</taxon>
        <taxon>Fabaceae</taxon>
        <taxon>Papilionoideae</taxon>
        <taxon>50 kb inversion clade</taxon>
        <taxon>NPAAA clade</taxon>
        <taxon>Hologalegina</taxon>
        <taxon>IRL clade</taxon>
        <taxon>Trifolieae</taxon>
        <taxon>Trifolium</taxon>
    </lineage>
</organism>
<accession>A0A392QRJ6</accession>
<dbReference type="AlphaFoldDB" id="A0A392QRJ6"/>
<evidence type="ECO:0000256" key="1">
    <source>
        <dbReference type="SAM" id="MobiDB-lite"/>
    </source>
</evidence>
<comment type="caution">
    <text evidence="2">The sequence shown here is derived from an EMBL/GenBank/DDBJ whole genome shotgun (WGS) entry which is preliminary data.</text>
</comment>
<sequence length="45" mass="4468">QLSPAETSSLEVTSSPGTRPLTTSCPGAATTVEQEAGSHPSSPRG</sequence>